<evidence type="ECO:0000256" key="3">
    <source>
        <dbReference type="ARBA" id="ARBA00022723"/>
    </source>
</evidence>
<keyword evidence="4" id="KW-0408">Iron</keyword>
<evidence type="ECO:0000256" key="4">
    <source>
        <dbReference type="ARBA" id="ARBA00023004"/>
    </source>
</evidence>
<keyword evidence="5" id="KW-0411">Iron-sulfur</keyword>
<reference evidence="6 7" key="1">
    <citation type="submission" date="2015-02" db="EMBL/GenBank/DDBJ databases">
        <title>Single-cell genomics of uncultivated deep-branching MTB reveals a conserved set of magnetosome genes.</title>
        <authorList>
            <person name="Kolinko S."/>
            <person name="Richter M."/>
            <person name="Glockner F.O."/>
            <person name="Brachmann A."/>
            <person name="Schuler D."/>
        </authorList>
    </citation>
    <scope>NUCLEOTIDE SEQUENCE [LARGE SCALE GENOMIC DNA]</scope>
    <source>
        <strain evidence="6">SKK-01</strain>
    </source>
</reference>
<dbReference type="PANTHER" id="PTHR43409">
    <property type="entry name" value="ANAEROBIC MAGNESIUM-PROTOPORPHYRIN IX MONOMETHYL ESTER CYCLASE-RELATED"/>
    <property type="match status" value="1"/>
</dbReference>
<evidence type="ECO:0000313" key="7">
    <source>
        <dbReference type="Proteomes" id="UP000033428"/>
    </source>
</evidence>
<keyword evidence="2" id="KW-0949">S-adenosyl-L-methionine</keyword>
<dbReference type="AlphaFoldDB" id="A0A0F0CP17"/>
<evidence type="ECO:0000256" key="1">
    <source>
        <dbReference type="ARBA" id="ARBA00001966"/>
    </source>
</evidence>
<feature type="non-terminal residue" evidence="6">
    <location>
        <position position="1"/>
    </location>
</feature>
<dbReference type="InterPro" id="IPR058240">
    <property type="entry name" value="rSAM_sf"/>
</dbReference>
<keyword evidence="3" id="KW-0479">Metal-binding</keyword>
<protein>
    <submittedName>
        <fullName evidence="6">Fe-S oxidoreductase</fullName>
    </submittedName>
</protein>
<sequence length="133" mass="15459">HAHIMIGHPGETETTVRQTIEFVKELDPTTVTFGMMTPYPGTELFEIVLEKYPELGDKYTLRLEDLHTKTYYTDAYCDMPSEELSEWIKKAHRDFYLRPSYILKWLGRINSIDDLLRVIKAGIKVGRFSISGE</sequence>
<proteinExistence type="predicted"/>
<comment type="caution">
    <text evidence="6">The sequence shown here is derived from an EMBL/GenBank/DDBJ whole genome shotgun (WGS) entry which is preliminary data.</text>
</comment>
<dbReference type="GO" id="GO:0051536">
    <property type="term" value="F:iron-sulfur cluster binding"/>
    <property type="evidence" value="ECO:0007669"/>
    <property type="project" value="UniProtKB-KW"/>
</dbReference>
<evidence type="ECO:0000256" key="5">
    <source>
        <dbReference type="ARBA" id="ARBA00023014"/>
    </source>
</evidence>
<dbReference type="EMBL" id="JYNY01000229">
    <property type="protein sequence ID" value="KJJ85017.1"/>
    <property type="molecule type" value="Genomic_DNA"/>
</dbReference>
<keyword evidence="7" id="KW-1185">Reference proteome</keyword>
<organism evidence="6 7">
    <name type="scientific">Candidatus Omnitrophus magneticus</name>
    <dbReference type="NCBI Taxonomy" id="1609969"/>
    <lineage>
        <taxon>Bacteria</taxon>
        <taxon>Pseudomonadati</taxon>
        <taxon>Candidatus Omnitrophota</taxon>
        <taxon>Candidatus Omnitrophus</taxon>
    </lineage>
</organism>
<evidence type="ECO:0000256" key="2">
    <source>
        <dbReference type="ARBA" id="ARBA00022691"/>
    </source>
</evidence>
<dbReference type="SUPFAM" id="SSF102114">
    <property type="entry name" value="Radical SAM enzymes"/>
    <property type="match status" value="1"/>
</dbReference>
<dbReference type="PANTHER" id="PTHR43409:SF7">
    <property type="entry name" value="BLL1977 PROTEIN"/>
    <property type="match status" value="1"/>
</dbReference>
<comment type="cofactor">
    <cofactor evidence="1">
        <name>[4Fe-4S] cluster</name>
        <dbReference type="ChEBI" id="CHEBI:49883"/>
    </cofactor>
</comment>
<name>A0A0F0CP17_9BACT</name>
<dbReference type="GO" id="GO:0046872">
    <property type="term" value="F:metal ion binding"/>
    <property type="evidence" value="ECO:0007669"/>
    <property type="project" value="UniProtKB-KW"/>
</dbReference>
<accession>A0A0F0CP17</accession>
<evidence type="ECO:0000313" key="6">
    <source>
        <dbReference type="EMBL" id="KJJ85017.1"/>
    </source>
</evidence>
<dbReference type="InterPro" id="IPR051198">
    <property type="entry name" value="BchE-like"/>
</dbReference>
<dbReference type="Proteomes" id="UP000033428">
    <property type="component" value="Unassembled WGS sequence"/>
</dbReference>
<gene>
    <name evidence="6" type="ORF">OMAG_001115</name>
</gene>
<dbReference type="Gene3D" id="3.30.750.200">
    <property type="match status" value="1"/>
</dbReference>
<dbReference type="GO" id="GO:0005829">
    <property type="term" value="C:cytosol"/>
    <property type="evidence" value="ECO:0007669"/>
    <property type="project" value="TreeGrafter"/>
</dbReference>